<protein>
    <submittedName>
        <fullName evidence="2">Uncharacterized protein</fullName>
    </submittedName>
</protein>
<accession>A0AA38NX10</accession>
<keyword evidence="3" id="KW-1185">Reference proteome</keyword>
<dbReference type="EMBL" id="MU807046">
    <property type="protein sequence ID" value="KAJ3832193.1"/>
    <property type="molecule type" value="Genomic_DNA"/>
</dbReference>
<evidence type="ECO:0000313" key="3">
    <source>
        <dbReference type="Proteomes" id="UP001163846"/>
    </source>
</evidence>
<comment type="caution">
    <text evidence="2">The sequence shown here is derived from an EMBL/GenBank/DDBJ whole genome shotgun (WGS) entry which is preliminary data.</text>
</comment>
<feature type="region of interest" description="Disordered" evidence="1">
    <location>
        <begin position="1"/>
        <end position="21"/>
    </location>
</feature>
<gene>
    <name evidence="2" type="ORF">F5878DRAFT_646983</name>
</gene>
<sequence length="345" mass="39820">MSARDSDSDFETASSESSYSEKRPVWASISIDDREAMEEYEEFFWDINCPGIVDYLMNPVIPSKSTYIPDKTSLGHTSHESVINHKAPTSTATLLNIPAELLLLIIEDLGDDYLHLLCFSLTCTLLWELSGQALYHSLVSRVKKHSWAGSRVILLSDRTESLPETMVLLDKDIEELQLDGPRQKHGRALYRASETFQYPSLPRVGLLKGDKRVEDGSDLAKELLEFCNVDEKRFGFWIRFHWKDFKPHRQQGDRWILRNFSKREYVTKGTSRDLTQYIYLLIGCGNPMPDPWLSNGRWAGDRLDVTLVSMHEQEYANDSDWKDITTHVKKIIWELFHNGDLVLSE</sequence>
<evidence type="ECO:0000313" key="2">
    <source>
        <dbReference type="EMBL" id="KAJ3832193.1"/>
    </source>
</evidence>
<dbReference type="AlphaFoldDB" id="A0AA38NX10"/>
<dbReference type="Proteomes" id="UP001163846">
    <property type="component" value="Unassembled WGS sequence"/>
</dbReference>
<name>A0AA38NX10_9AGAR</name>
<evidence type="ECO:0000256" key="1">
    <source>
        <dbReference type="SAM" id="MobiDB-lite"/>
    </source>
</evidence>
<reference evidence="2" key="1">
    <citation type="submission" date="2022-08" db="EMBL/GenBank/DDBJ databases">
        <authorList>
            <consortium name="DOE Joint Genome Institute"/>
            <person name="Min B."/>
            <person name="Riley R."/>
            <person name="Sierra-Patev S."/>
            <person name="Naranjo-Ortiz M."/>
            <person name="Looney B."/>
            <person name="Konkel Z."/>
            <person name="Slot J.C."/>
            <person name="Sakamoto Y."/>
            <person name="Steenwyk J.L."/>
            <person name="Rokas A."/>
            <person name="Carro J."/>
            <person name="Camarero S."/>
            <person name="Ferreira P."/>
            <person name="Molpeceres G."/>
            <person name="Ruiz-Duenas F.J."/>
            <person name="Serrano A."/>
            <person name="Henrissat B."/>
            <person name="Drula E."/>
            <person name="Hughes K.W."/>
            <person name="Mata J.L."/>
            <person name="Ishikawa N.K."/>
            <person name="Vargas-Isla R."/>
            <person name="Ushijima S."/>
            <person name="Smith C.A."/>
            <person name="Ahrendt S."/>
            <person name="Andreopoulos W."/>
            <person name="He G."/>
            <person name="Labutti K."/>
            <person name="Lipzen A."/>
            <person name="Ng V."/>
            <person name="Sandor L."/>
            <person name="Barry K."/>
            <person name="Martinez A.T."/>
            <person name="Xiao Y."/>
            <person name="Gibbons J.G."/>
            <person name="Terashima K."/>
            <person name="Hibbett D.S."/>
            <person name="Grigoriev I.V."/>
        </authorList>
    </citation>
    <scope>NUCLEOTIDE SEQUENCE</scope>
    <source>
        <strain evidence="2">TFB9207</strain>
    </source>
</reference>
<organism evidence="2 3">
    <name type="scientific">Lentinula raphanica</name>
    <dbReference type="NCBI Taxonomy" id="153919"/>
    <lineage>
        <taxon>Eukaryota</taxon>
        <taxon>Fungi</taxon>
        <taxon>Dikarya</taxon>
        <taxon>Basidiomycota</taxon>
        <taxon>Agaricomycotina</taxon>
        <taxon>Agaricomycetes</taxon>
        <taxon>Agaricomycetidae</taxon>
        <taxon>Agaricales</taxon>
        <taxon>Marasmiineae</taxon>
        <taxon>Omphalotaceae</taxon>
        <taxon>Lentinula</taxon>
    </lineage>
</organism>
<proteinExistence type="predicted"/>